<dbReference type="Proteomes" id="UP001183202">
    <property type="component" value="Unassembled WGS sequence"/>
</dbReference>
<dbReference type="RefSeq" id="WP_311553916.1">
    <property type="nucleotide sequence ID" value="NZ_JAVREJ010000001.1"/>
</dbReference>
<accession>A0ABU2N277</accession>
<feature type="chain" id="PRO_5045763863" evidence="2">
    <location>
        <begin position="31"/>
        <end position="304"/>
    </location>
</feature>
<proteinExistence type="predicted"/>
<name>A0ABU2N277_9PSEU</name>
<feature type="signal peptide" evidence="2">
    <location>
        <begin position="1"/>
        <end position="30"/>
    </location>
</feature>
<gene>
    <name evidence="4" type="ORF">RM445_00580</name>
</gene>
<sequence>MVIGARGTVASAAIAVVVGLGALAAPAALAAPPAVPAVAGSPVVTGWAPAGRAGLHPGVVTETAGGGSCTANFVFTAGERVFLGQAAHCAGTGDVTETDGCSSSTGPVGTEVTIHGSDGRDRTGTVAYSSWVTMQADHETDRDACANNDFALVELSPDDATDVNPSMPFFGGPKSLREGTLRVGAPVLGYGNSTTRAGVAALSPKAGSIVSTTSGGFGQEVYMASPGIPGDSGGGFLTRNGEAVGVLSTLNLAPLPVSNGMTNLAEALRYAADHGFADVELEPGTEPFTPKPAALLPRSLADRG</sequence>
<organism evidence="4 5">
    <name type="scientific">Pseudonocardia charpentierae</name>
    <dbReference type="NCBI Taxonomy" id="3075545"/>
    <lineage>
        <taxon>Bacteria</taxon>
        <taxon>Bacillati</taxon>
        <taxon>Actinomycetota</taxon>
        <taxon>Actinomycetes</taxon>
        <taxon>Pseudonocardiales</taxon>
        <taxon>Pseudonocardiaceae</taxon>
        <taxon>Pseudonocardia</taxon>
    </lineage>
</organism>
<evidence type="ECO:0000256" key="2">
    <source>
        <dbReference type="SAM" id="SignalP"/>
    </source>
</evidence>
<dbReference type="EMBL" id="JAVREJ010000001">
    <property type="protein sequence ID" value="MDT0348017.1"/>
    <property type="molecule type" value="Genomic_DNA"/>
</dbReference>
<protein>
    <submittedName>
        <fullName evidence="4">Trypsin-like peptidase domain-containing protein</fullName>
    </submittedName>
</protein>
<feature type="region of interest" description="Disordered" evidence="1">
    <location>
        <begin position="282"/>
        <end position="304"/>
    </location>
</feature>
<dbReference type="Pfam" id="PF00089">
    <property type="entry name" value="Trypsin"/>
    <property type="match status" value="1"/>
</dbReference>
<feature type="region of interest" description="Disordered" evidence="1">
    <location>
        <begin position="94"/>
        <end position="120"/>
    </location>
</feature>
<keyword evidence="5" id="KW-1185">Reference proteome</keyword>
<dbReference type="InterPro" id="IPR001254">
    <property type="entry name" value="Trypsin_dom"/>
</dbReference>
<reference evidence="5" key="1">
    <citation type="submission" date="2023-07" db="EMBL/GenBank/DDBJ databases">
        <title>30 novel species of actinomycetes from the DSMZ collection.</title>
        <authorList>
            <person name="Nouioui I."/>
        </authorList>
    </citation>
    <scope>NUCLEOTIDE SEQUENCE [LARGE SCALE GENOMIC DNA]</scope>
    <source>
        <strain evidence="5">DSM 45834</strain>
    </source>
</reference>
<evidence type="ECO:0000256" key="1">
    <source>
        <dbReference type="SAM" id="MobiDB-lite"/>
    </source>
</evidence>
<dbReference type="InterPro" id="IPR009003">
    <property type="entry name" value="Peptidase_S1_PA"/>
</dbReference>
<evidence type="ECO:0000313" key="4">
    <source>
        <dbReference type="EMBL" id="MDT0348017.1"/>
    </source>
</evidence>
<comment type="caution">
    <text evidence="4">The sequence shown here is derived from an EMBL/GenBank/DDBJ whole genome shotgun (WGS) entry which is preliminary data.</text>
</comment>
<evidence type="ECO:0000313" key="5">
    <source>
        <dbReference type="Proteomes" id="UP001183202"/>
    </source>
</evidence>
<keyword evidence="2" id="KW-0732">Signal</keyword>
<evidence type="ECO:0000259" key="3">
    <source>
        <dbReference type="Pfam" id="PF00089"/>
    </source>
</evidence>
<dbReference type="SUPFAM" id="SSF50494">
    <property type="entry name" value="Trypsin-like serine proteases"/>
    <property type="match status" value="1"/>
</dbReference>
<feature type="domain" description="Peptidase S1" evidence="3">
    <location>
        <begin position="85"/>
        <end position="248"/>
    </location>
</feature>